<dbReference type="Proteomes" id="UP000265938">
    <property type="component" value="Unassembled WGS sequence"/>
</dbReference>
<sequence length="252" mass="27782">MITNEQTVIQAEAEIEGLKQAYMEHLNPIVIKIHEHEEVPSLQDLLICQKLGAKYFNFIESFVGNSGLLGAHANGKWVTGFAETCCSVLKAFVVHVNFLRSHTDTLKGALEQPDTAAYANMQRMVKEYLPKEQWQALEELFKNNSLPIAGFEYAGANDLNETPKWQLVTGLVIGVLFALIILLSAIFIPSPTPTQFFVFRGVFAVSLAAIAAIIPGLLNVESRFQQFSIKATGAIAVFVIVWMLNPPALFGS</sequence>
<comment type="caution">
    <text evidence="2">The sequence shown here is derived from an EMBL/GenBank/DDBJ whole genome shotgun (WGS) entry which is preliminary data.</text>
</comment>
<keyword evidence="1" id="KW-0472">Membrane</keyword>
<feature type="transmembrane region" description="Helical" evidence="1">
    <location>
        <begin position="227"/>
        <end position="244"/>
    </location>
</feature>
<gene>
    <name evidence="2" type="ORF">D4741_05615</name>
</gene>
<proteinExistence type="predicted"/>
<dbReference type="AlphaFoldDB" id="A0A3A3EN49"/>
<dbReference type="RefSeq" id="WP_119852292.1">
    <property type="nucleotide sequence ID" value="NZ_QYSE01000001.1"/>
</dbReference>
<protein>
    <submittedName>
        <fullName evidence="2">Uncharacterized protein</fullName>
    </submittedName>
</protein>
<organism evidence="2 3">
    <name type="scientific">Pseudoalteromonas gelatinilytica</name>
    <dbReference type="NCBI Taxonomy" id="1703256"/>
    <lineage>
        <taxon>Bacteria</taxon>
        <taxon>Pseudomonadati</taxon>
        <taxon>Pseudomonadota</taxon>
        <taxon>Gammaproteobacteria</taxon>
        <taxon>Alteromonadales</taxon>
        <taxon>Pseudoalteromonadaceae</taxon>
        <taxon>Pseudoalteromonas</taxon>
    </lineage>
</organism>
<accession>A0A3A3EN49</accession>
<keyword evidence="1" id="KW-0812">Transmembrane</keyword>
<keyword evidence="1" id="KW-1133">Transmembrane helix</keyword>
<feature type="transmembrane region" description="Helical" evidence="1">
    <location>
        <begin position="167"/>
        <end position="190"/>
    </location>
</feature>
<evidence type="ECO:0000256" key="1">
    <source>
        <dbReference type="SAM" id="Phobius"/>
    </source>
</evidence>
<feature type="transmembrane region" description="Helical" evidence="1">
    <location>
        <begin position="196"/>
        <end position="220"/>
    </location>
</feature>
<evidence type="ECO:0000313" key="2">
    <source>
        <dbReference type="EMBL" id="RJF37549.1"/>
    </source>
</evidence>
<name>A0A3A3EN49_9GAMM</name>
<dbReference type="EMBL" id="QYSE01000001">
    <property type="protein sequence ID" value="RJF37549.1"/>
    <property type="molecule type" value="Genomic_DNA"/>
</dbReference>
<reference evidence="2 3" key="1">
    <citation type="submission" date="2018-09" db="EMBL/GenBank/DDBJ databases">
        <title>Identification of marine bacteria producing industrial enzymes.</title>
        <authorList>
            <person name="Cheng T.H."/>
            <person name="Saidin J."/>
            <person name="Muhd D.D."/>
            <person name="Isa M.N.M."/>
            <person name="Bakar M.F.A."/>
            <person name="Ismail N."/>
        </authorList>
    </citation>
    <scope>NUCLEOTIDE SEQUENCE [LARGE SCALE GENOMIC DNA]</scope>
    <source>
        <strain evidence="2 3">MNAD 1.6</strain>
    </source>
</reference>
<evidence type="ECO:0000313" key="3">
    <source>
        <dbReference type="Proteomes" id="UP000265938"/>
    </source>
</evidence>